<protein>
    <submittedName>
        <fullName evidence="2">Uncharacterized protein</fullName>
    </submittedName>
</protein>
<dbReference type="Proteomes" id="UP000054359">
    <property type="component" value="Unassembled WGS sequence"/>
</dbReference>
<keyword evidence="3" id="KW-1185">Reference proteome</keyword>
<dbReference type="AlphaFoldDB" id="A0A087V1A7"/>
<proteinExistence type="predicted"/>
<evidence type="ECO:0000313" key="3">
    <source>
        <dbReference type="Proteomes" id="UP000054359"/>
    </source>
</evidence>
<sequence length="56" mass="6340">MSPSLADELFGLQTNTCGTGMKRRKGMPENFPPPKMKIGEMLVLQKKNLTAFKDRR</sequence>
<name>A0A087V1A7_STEMI</name>
<feature type="non-terminal residue" evidence="2">
    <location>
        <position position="56"/>
    </location>
</feature>
<feature type="region of interest" description="Disordered" evidence="1">
    <location>
        <begin position="15"/>
        <end position="35"/>
    </location>
</feature>
<evidence type="ECO:0000313" key="2">
    <source>
        <dbReference type="EMBL" id="KFM83396.1"/>
    </source>
</evidence>
<evidence type="ECO:0000256" key="1">
    <source>
        <dbReference type="SAM" id="MobiDB-lite"/>
    </source>
</evidence>
<organism evidence="2 3">
    <name type="scientific">Stegodyphus mimosarum</name>
    <name type="common">African social velvet spider</name>
    <dbReference type="NCBI Taxonomy" id="407821"/>
    <lineage>
        <taxon>Eukaryota</taxon>
        <taxon>Metazoa</taxon>
        <taxon>Ecdysozoa</taxon>
        <taxon>Arthropoda</taxon>
        <taxon>Chelicerata</taxon>
        <taxon>Arachnida</taxon>
        <taxon>Araneae</taxon>
        <taxon>Araneomorphae</taxon>
        <taxon>Entelegynae</taxon>
        <taxon>Eresoidea</taxon>
        <taxon>Eresidae</taxon>
        <taxon>Stegodyphus</taxon>
    </lineage>
</organism>
<gene>
    <name evidence="2" type="ORF">X975_00170</name>
</gene>
<accession>A0A087V1A7</accession>
<dbReference type="EMBL" id="KL820134">
    <property type="protein sequence ID" value="KFM83396.1"/>
    <property type="molecule type" value="Genomic_DNA"/>
</dbReference>
<reference evidence="2 3" key="1">
    <citation type="submission" date="2013-11" db="EMBL/GenBank/DDBJ databases">
        <title>Genome sequencing of Stegodyphus mimosarum.</title>
        <authorList>
            <person name="Bechsgaard J."/>
        </authorList>
    </citation>
    <scope>NUCLEOTIDE SEQUENCE [LARGE SCALE GENOMIC DNA]</scope>
</reference>